<dbReference type="GO" id="GO:0005730">
    <property type="term" value="C:nucleolus"/>
    <property type="evidence" value="ECO:0007669"/>
    <property type="project" value="TreeGrafter"/>
</dbReference>
<feature type="coiled-coil region" evidence="1">
    <location>
        <begin position="356"/>
        <end position="397"/>
    </location>
</feature>
<dbReference type="InterPro" id="IPR020981">
    <property type="entry name" value="Csm1/Pcs1_C"/>
</dbReference>
<evidence type="ECO:0000259" key="3">
    <source>
        <dbReference type="Pfam" id="PF12539"/>
    </source>
</evidence>
<feature type="compositionally biased region" description="Acidic residues" evidence="2">
    <location>
        <begin position="113"/>
        <end position="131"/>
    </location>
</feature>
<dbReference type="GO" id="GO:0051315">
    <property type="term" value="P:attachment of mitotic spindle microtubules to kinetochore"/>
    <property type="evidence" value="ECO:0007669"/>
    <property type="project" value="TreeGrafter"/>
</dbReference>
<feature type="compositionally biased region" description="Basic and acidic residues" evidence="2">
    <location>
        <begin position="98"/>
        <end position="112"/>
    </location>
</feature>
<keyword evidence="5" id="KW-1185">Reference proteome</keyword>
<dbReference type="GeneID" id="4707082"/>
<feature type="domain" description="Monopolin complex subunit Csm1/Pcs1 C-terminal" evidence="3">
    <location>
        <begin position="427"/>
        <end position="513"/>
    </location>
</feature>
<dbReference type="CDD" id="cd23787">
    <property type="entry name" value="RWD_CSM1"/>
    <property type="match status" value="1"/>
</dbReference>
<sequence length="535" mass="59430">MPPKRKAATRLSGLAGSDDEDLMQVNSNEAQQRENERPAKKQRGRPRSKSIETKAPAQTKRNSSAAQSQVPDPAPKKTARRGRPKGSRNSAQGAIQKTSEEHGAQDESKQESDPQEQDSDVASNDELDEPPEATKATRTSKFTKPATTRGRRKVSAGKQIKTDGEFEYTPRASRQTKAPAESLDQVELPKRQSRRSNRKEVENPPEEEEEEEEQPEQSEVVDETILHDEPFAPRSASRSPVKGRHSFHRALGSSPLKKRPGGSTDDNKTSDPELRRRLGELTKKYDTLENRYRNLKEIGIVEANANMDKLRQHCEAITTASNNLVASLKAELEAQKKLGQQSRALQKQLKDRDAEVAQFKSQAEETKSQLTSAQIEIKALQTKLAAARNTTASLESAVAKVPGSAIKNSNASRAANAEAAQAAQLAQLKEELYSDLTGLVILDVKKQESNHLYDCLQTGVNGTLHFKLAVPLGTSTNYETAEFQYVPLLDENRDRELVDILPEYLTVDITFVRQQASKFYTRVIDALTKRRNSTT</sequence>
<dbReference type="RefSeq" id="XP_001274824.1">
    <property type="nucleotide sequence ID" value="XM_001274823.1"/>
</dbReference>
<dbReference type="GO" id="GO:0072686">
    <property type="term" value="C:mitotic spindle"/>
    <property type="evidence" value="ECO:0007669"/>
    <property type="project" value="TreeGrafter"/>
</dbReference>
<dbReference type="AlphaFoldDB" id="A1C974"/>
<evidence type="ECO:0000313" key="4">
    <source>
        <dbReference type="EMBL" id="EAW13398.1"/>
    </source>
</evidence>
<dbReference type="FunFam" id="3.90.1150.80:FF:000001">
    <property type="entry name" value="Chromosome segregation protein (Pcs1)"/>
    <property type="match status" value="1"/>
</dbReference>
<dbReference type="InterPro" id="IPR038608">
    <property type="entry name" value="Csm1/Pcs1_C_sf"/>
</dbReference>
<organism evidence="4 5">
    <name type="scientific">Aspergillus clavatus (strain ATCC 1007 / CBS 513.65 / DSM 816 / NCTC 3887 / NRRL 1 / QM 1276 / 107)</name>
    <dbReference type="NCBI Taxonomy" id="344612"/>
    <lineage>
        <taxon>Eukaryota</taxon>
        <taxon>Fungi</taxon>
        <taxon>Dikarya</taxon>
        <taxon>Ascomycota</taxon>
        <taxon>Pezizomycotina</taxon>
        <taxon>Eurotiomycetes</taxon>
        <taxon>Eurotiomycetidae</taxon>
        <taxon>Eurotiales</taxon>
        <taxon>Aspergillaceae</taxon>
        <taxon>Aspergillus</taxon>
        <taxon>Aspergillus subgen. Fumigati</taxon>
    </lineage>
</organism>
<feature type="compositionally biased region" description="Basic and acidic residues" evidence="2">
    <location>
        <begin position="265"/>
        <end position="278"/>
    </location>
</feature>
<dbReference type="Gene3D" id="3.90.1150.80">
    <property type="match status" value="1"/>
</dbReference>
<dbReference type="PANTHER" id="PTHR28006:SF1">
    <property type="entry name" value="MONOPOLIN COMPLEX SUBUNIT CSM1"/>
    <property type="match status" value="1"/>
</dbReference>
<evidence type="ECO:0000256" key="1">
    <source>
        <dbReference type="SAM" id="Coils"/>
    </source>
</evidence>
<dbReference type="GO" id="GO:0033551">
    <property type="term" value="C:monopolin complex"/>
    <property type="evidence" value="ECO:0007669"/>
    <property type="project" value="InterPro"/>
</dbReference>
<dbReference type="PANTHER" id="PTHR28006">
    <property type="entry name" value="MONOPOLIN COMPLEX SUBUNIT CSM1"/>
    <property type="match status" value="1"/>
</dbReference>
<feature type="compositionally biased region" description="Polar residues" evidence="2">
    <location>
        <begin position="59"/>
        <end position="70"/>
    </location>
</feature>
<dbReference type="HOGENOM" id="CLU_029214_3_0_1"/>
<dbReference type="STRING" id="344612.A1C974"/>
<accession>A1C974</accession>
<dbReference type="GO" id="GO:0034506">
    <property type="term" value="C:chromosome, centromeric core domain"/>
    <property type="evidence" value="ECO:0007669"/>
    <property type="project" value="TreeGrafter"/>
</dbReference>
<dbReference type="VEuPathDB" id="FungiDB:ACLA_054450"/>
<dbReference type="GO" id="GO:1990644">
    <property type="term" value="F:microtubule site clamp"/>
    <property type="evidence" value="ECO:0007669"/>
    <property type="project" value="TreeGrafter"/>
</dbReference>
<name>A1C974_ASPCL</name>
<dbReference type="Pfam" id="PF12539">
    <property type="entry name" value="Csm1"/>
    <property type="match status" value="1"/>
</dbReference>
<evidence type="ECO:0000256" key="2">
    <source>
        <dbReference type="SAM" id="MobiDB-lite"/>
    </source>
</evidence>
<reference evidence="4 5" key="1">
    <citation type="journal article" date="2008" name="PLoS Genet.">
        <title>Genomic islands in the pathogenic filamentous fungus Aspergillus fumigatus.</title>
        <authorList>
            <person name="Fedorova N.D."/>
            <person name="Khaldi N."/>
            <person name="Joardar V.S."/>
            <person name="Maiti R."/>
            <person name="Amedeo P."/>
            <person name="Anderson M.J."/>
            <person name="Crabtree J."/>
            <person name="Silva J.C."/>
            <person name="Badger J.H."/>
            <person name="Albarraq A."/>
            <person name="Angiuoli S."/>
            <person name="Bussey H."/>
            <person name="Bowyer P."/>
            <person name="Cotty P.J."/>
            <person name="Dyer P.S."/>
            <person name="Egan A."/>
            <person name="Galens K."/>
            <person name="Fraser-Liggett C.M."/>
            <person name="Haas B.J."/>
            <person name="Inman J.M."/>
            <person name="Kent R."/>
            <person name="Lemieux S."/>
            <person name="Malavazi I."/>
            <person name="Orvis J."/>
            <person name="Roemer T."/>
            <person name="Ronning C.M."/>
            <person name="Sundaram J.P."/>
            <person name="Sutton G."/>
            <person name="Turner G."/>
            <person name="Venter J.C."/>
            <person name="White O.R."/>
            <person name="Whitty B.R."/>
            <person name="Youngman P."/>
            <person name="Wolfe K.H."/>
            <person name="Goldman G.H."/>
            <person name="Wortman J.R."/>
            <person name="Jiang B."/>
            <person name="Denning D.W."/>
            <person name="Nierman W.C."/>
        </authorList>
    </citation>
    <scope>NUCLEOTIDE SEQUENCE [LARGE SCALE GENOMIC DNA]</scope>
    <source>
        <strain evidence="5">ATCC 1007 / CBS 513.65 / DSM 816 / NCTC 3887 / NRRL 1</strain>
    </source>
</reference>
<feature type="compositionally biased region" description="Basic residues" evidence="2">
    <location>
        <begin position="77"/>
        <end position="86"/>
    </location>
</feature>
<dbReference type="OrthoDB" id="2431049at2759"/>
<dbReference type="eggNOG" id="ENOG502R6WM">
    <property type="taxonomic scope" value="Eukaryota"/>
</dbReference>
<evidence type="ECO:0000313" key="5">
    <source>
        <dbReference type="Proteomes" id="UP000006701"/>
    </source>
</evidence>
<feature type="compositionally biased region" description="Acidic residues" evidence="2">
    <location>
        <begin position="203"/>
        <end position="222"/>
    </location>
</feature>
<dbReference type="EMBL" id="DS027048">
    <property type="protein sequence ID" value="EAW13398.1"/>
    <property type="molecule type" value="Genomic_DNA"/>
</dbReference>
<feature type="compositionally biased region" description="Polar residues" evidence="2">
    <location>
        <begin position="136"/>
        <end position="146"/>
    </location>
</feature>
<dbReference type="InterPro" id="IPR040349">
    <property type="entry name" value="Csm1/Pcs1"/>
</dbReference>
<keyword evidence="1" id="KW-0175">Coiled coil</keyword>
<dbReference type="OMA" id="SDNLYDC"/>
<feature type="compositionally biased region" description="Polar residues" evidence="2">
    <location>
        <begin position="87"/>
        <end position="97"/>
    </location>
</feature>
<feature type="region of interest" description="Disordered" evidence="2">
    <location>
        <begin position="1"/>
        <end position="278"/>
    </location>
</feature>
<gene>
    <name evidence="4" type="ORF">ACLA_054450</name>
</gene>
<dbReference type="KEGG" id="act:ACLA_054450"/>
<protein>
    <submittedName>
        <fullName evidence="4">Chromosome segregation protein (Pcs1), putative</fullName>
    </submittedName>
</protein>
<proteinExistence type="predicted"/>
<dbReference type="GO" id="GO:0045144">
    <property type="term" value="P:meiotic sister chromatid segregation"/>
    <property type="evidence" value="ECO:0007669"/>
    <property type="project" value="TreeGrafter"/>
</dbReference>
<dbReference type="Proteomes" id="UP000006701">
    <property type="component" value="Unassembled WGS sequence"/>
</dbReference>